<evidence type="ECO:0000256" key="6">
    <source>
        <dbReference type="ARBA" id="ARBA00022838"/>
    </source>
</evidence>
<name>A0A8D2LYV9_ZONAL</name>
<keyword evidence="4" id="KW-0132">Cell division</keyword>
<dbReference type="Ensembl" id="ENSZALT00000001149.1">
    <property type="protein sequence ID" value="ENSZALP00000000629.1"/>
    <property type="gene ID" value="ENSZALG00000000779.1"/>
</dbReference>
<sequence length="204" mass="22561">MESAAAAAEVGEASLLDSKVQCCDGAVGRALFVPVLFLAVLRKALDAGRFVSCYRCFYKLQPQLTRSIYDQFISQLQTSIKEEIQEVKNEGNLEGLFSLLDKIVEEAKDREEPAWYGWLGWESVPARPPGTSWAGFGCPVGLMLQGRVRRILCSARAGDSSVCQHSTLSVAGWERLHAELCGLCSFQAITKEQRELIMALQELQ</sequence>
<dbReference type="AlphaFoldDB" id="A0A8D2LYV9"/>
<dbReference type="Proteomes" id="UP000694413">
    <property type="component" value="Unassembled WGS sequence"/>
</dbReference>
<dbReference type="GO" id="GO:0005634">
    <property type="term" value="C:nucleus"/>
    <property type="evidence" value="ECO:0007669"/>
    <property type="project" value="UniProtKB-SubCell"/>
</dbReference>
<dbReference type="PANTHER" id="PTHR15459">
    <property type="entry name" value="POLYAMINE-MODULATED FACTOR 1"/>
    <property type="match status" value="1"/>
</dbReference>
<dbReference type="Pfam" id="PF03980">
    <property type="entry name" value="Nnf1"/>
    <property type="match status" value="1"/>
</dbReference>
<evidence type="ECO:0000256" key="3">
    <source>
        <dbReference type="ARBA" id="ARBA00022454"/>
    </source>
</evidence>
<reference evidence="10" key="2">
    <citation type="submission" date="2025-09" db="UniProtKB">
        <authorList>
            <consortium name="Ensembl"/>
        </authorList>
    </citation>
    <scope>IDENTIFICATION</scope>
</reference>
<dbReference type="GO" id="GO:0007059">
    <property type="term" value="P:chromosome segregation"/>
    <property type="evidence" value="ECO:0007669"/>
    <property type="project" value="TreeGrafter"/>
</dbReference>
<organism evidence="10 11">
    <name type="scientific">Zonotrichia albicollis</name>
    <name type="common">White-throated sparrow</name>
    <name type="synonym">Fringilla albicollis</name>
    <dbReference type="NCBI Taxonomy" id="44394"/>
    <lineage>
        <taxon>Eukaryota</taxon>
        <taxon>Metazoa</taxon>
        <taxon>Chordata</taxon>
        <taxon>Craniata</taxon>
        <taxon>Vertebrata</taxon>
        <taxon>Euteleostomi</taxon>
        <taxon>Archelosauria</taxon>
        <taxon>Archosauria</taxon>
        <taxon>Dinosauria</taxon>
        <taxon>Saurischia</taxon>
        <taxon>Theropoda</taxon>
        <taxon>Coelurosauria</taxon>
        <taxon>Aves</taxon>
        <taxon>Neognathae</taxon>
        <taxon>Neoaves</taxon>
        <taxon>Telluraves</taxon>
        <taxon>Australaves</taxon>
        <taxon>Passeriformes</taxon>
        <taxon>Passerellidae</taxon>
        <taxon>Zonotrichia</taxon>
    </lineage>
</organism>
<keyword evidence="7" id="KW-0539">Nucleus</keyword>
<evidence type="ECO:0000256" key="4">
    <source>
        <dbReference type="ARBA" id="ARBA00022618"/>
    </source>
</evidence>
<dbReference type="InterPro" id="IPR007128">
    <property type="entry name" value="PMF1/Nnf1"/>
</dbReference>
<keyword evidence="8" id="KW-0131">Cell cycle</keyword>
<dbReference type="PANTHER" id="PTHR15459:SF3">
    <property type="entry name" value="POLYAMINE-MODULATED FACTOR 1"/>
    <property type="match status" value="1"/>
</dbReference>
<proteinExistence type="predicted"/>
<keyword evidence="9" id="KW-0137">Centromere</keyword>
<accession>A0A8D2LYV9</accession>
<comment type="subcellular location">
    <subcellularLocation>
        <location evidence="2">Chromosome</location>
        <location evidence="2">Centromere</location>
        <location evidence="2">Kinetochore</location>
    </subcellularLocation>
    <subcellularLocation>
        <location evidence="1">Nucleus</location>
    </subcellularLocation>
</comment>
<evidence type="ECO:0000256" key="1">
    <source>
        <dbReference type="ARBA" id="ARBA00004123"/>
    </source>
</evidence>
<evidence type="ECO:0000313" key="11">
    <source>
        <dbReference type="Proteomes" id="UP000694413"/>
    </source>
</evidence>
<reference evidence="10" key="1">
    <citation type="submission" date="2025-08" db="UniProtKB">
        <authorList>
            <consortium name="Ensembl"/>
        </authorList>
    </citation>
    <scope>IDENTIFICATION</scope>
</reference>
<keyword evidence="3" id="KW-0158">Chromosome</keyword>
<evidence type="ECO:0000256" key="9">
    <source>
        <dbReference type="ARBA" id="ARBA00023328"/>
    </source>
</evidence>
<evidence type="ECO:0000313" key="10">
    <source>
        <dbReference type="Ensembl" id="ENSZALP00000000629.1"/>
    </source>
</evidence>
<evidence type="ECO:0000256" key="8">
    <source>
        <dbReference type="ARBA" id="ARBA00023306"/>
    </source>
</evidence>
<evidence type="ECO:0000256" key="7">
    <source>
        <dbReference type="ARBA" id="ARBA00023242"/>
    </source>
</evidence>
<dbReference type="GO" id="GO:0000444">
    <property type="term" value="C:MIS12/MIND type complex"/>
    <property type="evidence" value="ECO:0007669"/>
    <property type="project" value="InterPro"/>
</dbReference>
<protein>
    <submittedName>
        <fullName evidence="10">Uncharacterized protein</fullName>
    </submittedName>
</protein>
<keyword evidence="6" id="KW-0995">Kinetochore</keyword>
<evidence type="ECO:0000256" key="2">
    <source>
        <dbReference type="ARBA" id="ARBA00004629"/>
    </source>
</evidence>
<keyword evidence="5" id="KW-0498">Mitosis</keyword>
<keyword evidence="11" id="KW-1185">Reference proteome</keyword>
<dbReference type="GO" id="GO:0051301">
    <property type="term" value="P:cell division"/>
    <property type="evidence" value="ECO:0007669"/>
    <property type="project" value="UniProtKB-KW"/>
</dbReference>
<evidence type="ECO:0000256" key="5">
    <source>
        <dbReference type="ARBA" id="ARBA00022776"/>
    </source>
</evidence>